<evidence type="ECO:0000256" key="8">
    <source>
        <dbReference type="PROSITE-ProRule" id="PRU10141"/>
    </source>
</evidence>
<dbReference type="Pfam" id="PF00069">
    <property type="entry name" value="Pkinase"/>
    <property type="match status" value="1"/>
</dbReference>
<keyword evidence="4 8" id="KW-0547">Nucleotide-binding</keyword>
<dbReference type="Gene3D" id="3.30.200.20">
    <property type="entry name" value="Phosphorylase Kinase, domain 1"/>
    <property type="match status" value="1"/>
</dbReference>
<dbReference type="InterPro" id="IPR000719">
    <property type="entry name" value="Prot_kinase_dom"/>
</dbReference>
<comment type="caution">
    <text evidence="12">The sequence shown here is derived from an EMBL/GenBank/DDBJ whole genome shotgun (WGS) entry which is preliminary data.</text>
</comment>
<dbReference type="InterPro" id="IPR011009">
    <property type="entry name" value="Kinase-like_dom_sf"/>
</dbReference>
<evidence type="ECO:0000259" key="11">
    <source>
        <dbReference type="PROSITE" id="PS50011"/>
    </source>
</evidence>
<dbReference type="SMART" id="SM00220">
    <property type="entry name" value="S_TKc"/>
    <property type="match status" value="1"/>
</dbReference>
<feature type="compositionally biased region" description="Polar residues" evidence="9">
    <location>
        <begin position="210"/>
        <end position="225"/>
    </location>
</feature>
<dbReference type="GO" id="GO:1990904">
    <property type="term" value="C:ribonucleoprotein complex"/>
    <property type="evidence" value="ECO:0007669"/>
    <property type="project" value="UniProtKB-KW"/>
</dbReference>
<keyword evidence="10" id="KW-0812">Transmembrane</keyword>
<feature type="compositionally biased region" description="Polar residues" evidence="9">
    <location>
        <begin position="187"/>
        <end position="202"/>
    </location>
</feature>
<feature type="compositionally biased region" description="Basic and acidic residues" evidence="9">
    <location>
        <begin position="163"/>
        <end position="182"/>
    </location>
</feature>
<dbReference type="EC" id="2.7.11.1" evidence="1"/>
<feature type="transmembrane region" description="Helical" evidence="10">
    <location>
        <begin position="20"/>
        <end position="40"/>
    </location>
</feature>
<dbReference type="PROSITE" id="PS00107">
    <property type="entry name" value="PROTEIN_KINASE_ATP"/>
    <property type="match status" value="1"/>
</dbReference>
<dbReference type="EMBL" id="JANBPU010000005">
    <property type="protein sequence ID" value="KAJ1921408.1"/>
    <property type="molecule type" value="Genomic_DNA"/>
</dbReference>
<keyword evidence="2" id="KW-0723">Serine/threonine-protein kinase</keyword>
<comment type="similarity">
    <text evidence="7">Belongs to the protein kinase superfamily. CMGC Ser/Thr protein kinase family.</text>
</comment>
<dbReference type="OrthoDB" id="9332038at2759"/>
<evidence type="ECO:0000256" key="6">
    <source>
        <dbReference type="ARBA" id="ARBA00022840"/>
    </source>
</evidence>
<dbReference type="PROSITE" id="PS50011">
    <property type="entry name" value="PROTEIN_KINASE_DOM"/>
    <property type="match status" value="1"/>
</dbReference>
<dbReference type="CDD" id="cd14135">
    <property type="entry name" value="STKc_PRP4"/>
    <property type="match status" value="1"/>
</dbReference>
<keyword evidence="5" id="KW-0418">Kinase</keyword>
<dbReference type="Gene3D" id="1.10.510.10">
    <property type="entry name" value="Transferase(Phosphotransferase) domain 1"/>
    <property type="match status" value="1"/>
</dbReference>
<reference evidence="12" key="1">
    <citation type="submission" date="2022-07" db="EMBL/GenBank/DDBJ databases">
        <title>Phylogenomic reconstructions and comparative analyses of Kickxellomycotina fungi.</title>
        <authorList>
            <person name="Reynolds N.K."/>
            <person name="Stajich J.E."/>
            <person name="Barry K."/>
            <person name="Grigoriev I.V."/>
            <person name="Crous P."/>
            <person name="Smith M.E."/>
        </authorList>
    </citation>
    <scope>NUCLEOTIDE SEQUENCE</scope>
    <source>
        <strain evidence="12">NBRC 100468</strain>
    </source>
</reference>
<dbReference type="PANTHER" id="PTHR24058:SF103">
    <property type="entry name" value="SERINE_THREONINE-PROTEIN KINASE PRP4 HOMOLOG"/>
    <property type="match status" value="1"/>
</dbReference>
<evidence type="ECO:0000313" key="13">
    <source>
        <dbReference type="Proteomes" id="UP001150538"/>
    </source>
</evidence>
<dbReference type="Proteomes" id="UP001150538">
    <property type="component" value="Unassembled WGS sequence"/>
</dbReference>
<evidence type="ECO:0000256" key="1">
    <source>
        <dbReference type="ARBA" id="ARBA00012513"/>
    </source>
</evidence>
<dbReference type="InterPro" id="IPR017441">
    <property type="entry name" value="Protein_kinase_ATP_BS"/>
</dbReference>
<feature type="compositionally biased region" description="Acidic residues" evidence="9">
    <location>
        <begin position="148"/>
        <end position="162"/>
    </location>
</feature>
<dbReference type="GO" id="GO:0005524">
    <property type="term" value="F:ATP binding"/>
    <property type="evidence" value="ECO:0007669"/>
    <property type="project" value="UniProtKB-UniRule"/>
</dbReference>
<dbReference type="AlphaFoldDB" id="A0A9W8A2A8"/>
<evidence type="ECO:0000256" key="4">
    <source>
        <dbReference type="ARBA" id="ARBA00022741"/>
    </source>
</evidence>
<keyword evidence="6 8" id="KW-0067">ATP-binding</keyword>
<dbReference type="InterPro" id="IPR050494">
    <property type="entry name" value="Ser_Thr_dual-spec_kinase"/>
</dbReference>
<organism evidence="12 13">
    <name type="scientific">Mycoemilia scoparia</name>
    <dbReference type="NCBI Taxonomy" id="417184"/>
    <lineage>
        <taxon>Eukaryota</taxon>
        <taxon>Fungi</taxon>
        <taxon>Fungi incertae sedis</taxon>
        <taxon>Zoopagomycota</taxon>
        <taxon>Kickxellomycotina</taxon>
        <taxon>Kickxellomycetes</taxon>
        <taxon>Kickxellales</taxon>
        <taxon>Kickxellaceae</taxon>
        <taxon>Mycoemilia</taxon>
    </lineage>
</organism>
<dbReference type="GO" id="GO:0045292">
    <property type="term" value="P:mRNA cis splicing, via spliceosome"/>
    <property type="evidence" value="ECO:0007669"/>
    <property type="project" value="InterPro"/>
</dbReference>
<keyword evidence="3 12" id="KW-0808">Transferase</keyword>
<dbReference type="GO" id="GO:0004674">
    <property type="term" value="F:protein serine/threonine kinase activity"/>
    <property type="evidence" value="ECO:0007669"/>
    <property type="project" value="UniProtKB-KW"/>
</dbReference>
<dbReference type="InterPro" id="IPR044092">
    <property type="entry name" value="STKc_PRP4"/>
</dbReference>
<keyword evidence="10" id="KW-1133">Transmembrane helix</keyword>
<evidence type="ECO:0000313" key="12">
    <source>
        <dbReference type="EMBL" id="KAJ1921408.1"/>
    </source>
</evidence>
<keyword evidence="10" id="KW-0472">Membrane</keyword>
<name>A0A9W8A2A8_9FUNG</name>
<evidence type="ECO:0000256" key="2">
    <source>
        <dbReference type="ARBA" id="ARBA00022527"/>
    </source>
</evidence>
<keyword evidence="13" id="KW-1185">Reference proteome</keyword>
<feature type="compositionally biased region" description="Basic and acidic residues" evidence="9">
    <location>
        <begin position="105"/>
        <end position="124"/>
    </location>
</feature>
<keyword evidence="12" id="KW-0687">Ribonucleoprotein</keyword>
<feature type="binding site" evidence="8">
    <location>
        <position position="388"/>
    </location>
    <ligand>
        <name>ATP</name>
        <dbReference type="ChEBI" id="CHEBI:30616"/>
    </ligand>
</feature>
<evidence type="ECO:0000256" key="9">
    <source>
        <dbReference type="SAM" id="MobiDB-lite"/>
    </source>
</evidence>
<protein>
    <recommendedName>
        <fullName evidence="1">non-specific serine/threonine protein kinase</fullName>
        <ecNumber evidence="1">2.7.11.1</ecNumber>
    </recommendedName>
</protein>
<evidence type="ECO:0000256" key="5">
    <source>
        <dbReference type="ARBA" id="ARBA00022777"/>
    </source>
</evidence>
<accession>A0A9W8A2A8</accession>
<proteinExistence type="inferred from homology"/>
<sequence>MEEAKVRKDPFMRMFTHLGIKIRVAILAQAAALGGLIIYLTPGIAADIETVTIEEDETRDAVTTGVMVGILVDIGMVAQNVDYEETAPQDLIPEDHMIPRQKASNSRERKIYDDRSDDLKHASESSKYGSRSTEDKNDPGQEKQENESAFDIDFDEESDGISEEQKRIEESRRRRNAIMEKYKSKKLNPSTELSTPTVSTPAESVANKDSAVNTPLAQTPTSSDKSAFVLKKDTDNLGEAKSENKVNGMKRTDGGYVLAGDAADTKSLHATSKNNAVLSGIRKPINGTKYEDEDIDLFADNDDLVDIKIDAQTLASKIGVAVDEDLNAVVGKTKMVDSFDDEEGYYLVTPGEVLDGRYKITTHLGKGVFSTVVKARDSKNNNVDVAIKIIRNNETMYKAGMKELGILQRLQDADPHGKKHVVRLIGNFKHKGHLCLVFESLSMNLREVTKKHGRDTGLHIKAVRIYAQQLFLSLTLLEKCRVLHADIKPDNILASEQMNVLKLCDLGSASDVSDNDITPYLVSRFYRAPEIMLGLPYDTAIDTWSVGVTLFELYTGRIMFPGSSNNQMLKLIMEAKGRFPNRMIKRGQFWEQHFEDNGGGNISFISQAGEGANPVKINFTDKPIDSIKSRISAATPSSSSREEKQLVSELSDLIEKCLELNPERRLRPKQALLHKFFSPST</sequence>
<dbReference type="SUPFAM" id="SSF56112">
    <property type="entry name" value="Protein kinase-like (PK-like)"/>
    <property type="match status" value="1"/>
</dbReference>
<dbReference type="PANTHER" id="PTHR24058">
    <property type="entry name" value="DUAL SPECIFICITY PROTEIN KINASE"/>
    <property type="match status" value="1"/>
</dbReference>
<feature type="compositionally biased region" description="Basic and acidic residues" evidence="9">
    <location>
        <begin position="132"/>
        <end position="146"/>
    </location>
</feature>
<gene>
    <name evidence="12" type="primary">PRP4</name>
    <name evidence="12" type="ORF">H4219_000725</name>
</gene>
<evidence type="ECO:0000256" key="7">
    <source>
        <dbReference type="ARBA" id="ARBA00023596"/>
    </source>
</evidence>
<feature type="region of interest" description="Disordered" evidence="9">
    <location>
        <begin position="87"/>
        <end position="225"/>
    </location>
</feature>
<evidence type="ECO:0000256" key="10">
    <source>
        <dbReference type="SAM" id="Phobius"/>
    </source>
</evidence>
<evidence type="ECO:0000256" key="3">
    <source>
        <dbReference type="ARBA" id="ARBA00022679"/>
    </source>
</evidence>
<dbReference type="FunFam" id="1.10.510.10:FF:000078">
    <property type="entry name" value="Serine/threonine-protein kinase PRP4 homolog"/>
    <property type="match status" value="1"/>
</dbReference>
<feature type="domain" description="Protein kinase" evidence="11">
    <location>
        <begin position="358"/>
        <end position="677"/>
    </location>
</feature>